<accession>A0A5B8VCK0</accession>
<dbReference type="OrthoDB" id="662548at2"/>
<dbReference type="Gene3D" id="3.40.50.12370">
    <property type="match status" value="1"/>
</dbReference>
<dbReference type="Proteomes" id="UP000321533">
    <property type="component" value="Chromosome"/>
</dbReference>
<dbReference type="RefSeq" id="WP_147192007.1">
    <property type="nucleotide sequence ID" value="NZ_CP042435.1"/>
</dbReference>
<evidence type="ECO:0000313" key="1">
    <source>
        <dbReference type="EMBL" id="QEC69200.1"/>
    </source>
</evidence>
<sequence>MEKILVVIDVLSPDEKTLNFACYLANANHSKLTGVFLENLSYEDRAVIKSMYGSPYIETILTTDIPDNILKRKACEMAIIQFNKVCKNKGVAHYVHLDRGIPAEELIEESRFADFLIIDAETSFSKRTESIPTKFVKDVLANTECPVIISPDSFDGVDEIIFAYDGSGSSVYAIKLFTYLFPQFTDRMIRIVHVNKDDENIVSENRKLKEWLQSHYSNIDMVVLQGELGKLQGELGKELFAYLLEKENMFVVMGAYGRSWVSNLFTKSDADLVVKSINLPVFIAHY</sequence>
<gene>
    <name evidence="1" type="ORF">FRZ67_18475</name>
</gene>
<keyword evidence="2" id="KW-1185">Reference proteome</keyword>
<dbReference type="KEGG" id="pgin:FRZ67_18475"/>
<proteinExistence type="predicted"/>
<organism evidence="1 2">
    <name type="scientific">Panacibacter ginsenosidivorans</name>
    <dbReference type="NCBI Taxonomy" id="1813871"/>
    <lineage>
        <taxon>Bacteria</taxon>
        <taxon>Pseudomonadati</taxon>
        <taxon>Bacteroidota</taxon>
        <taxon>Chitinophagia</taxon>
        <taxon>Chitinophagales</taxon>
        <taxon>Chitinophagaceae</taxon>
        <taxon>Panacibacter</taxon>
    </lineage>
</organism>
<dbReference type="AlphaFoldDB" id="A0A5B8VCK0"/>
<evidence type="ECO:0000313" key="2">
    <source>
        <dbReference type="Proteomes" id="UP000321533"/>
    </source>
</evidence>
<dbReference type="CDD" id="cd00293">
    <property type="entry name" value="USP-like"/>
    <property type="match status" value="1"/>
</dbReference>
<dbReference type="EMBL" id="CP042435">
    <property type="protein sequence ID" value="QEC69200.1"/>
    <property type="molecule type" value="Genomic_DNA"/>
</dbReference>
<reference evidence="1 2" key="1">
    <citation type="journal article" date="2016" name="Int. J. Syst. Evol. Microbiol.">
        <title>Panacibacter ginsenosidivorans gen. nov., sp. nov., with ginsenoside converting activity isolated from soil of a ginseng field.</title>
        <authorList>
            <person name="Siddiqi M.Z."/>
            <person name="Muhammad Shafi S."/>
            <person name="Choi K.D."/>
            <person name="Im W.T."/>
        </authorList>
    </citation>
    <scope>NUCLEOTIDE SEQUENCE [LARGE SCALE GENOMIC DNA]</scope>
    <source>
        <strain evidence="1 2">Gsoil1550</strain>
    </source>
</reference>
<protein>
    <submittedName>
        <fullName evidence="1">Universal stress protein</fullName>
    </submittedName>
</protein>
<name>A0A5B8VCK0_9BACT</name>
<dbReference type="SUPFAM" id="SSF52402">
    <property type="entry name" value="Adenine nucleotide alpha hydrolases-like"/>
    <property type="match status" value="2"/>
</dbReference>